<dbReference type="GO" id="GO:0006355">
    <property type="term" value="P:regulation of DNA-templated transcription"/>
    <property type="evidence" value="ECO:0007669"/>
    <property type="project" value="InterPro"/>
</dbReference>
<evidence type="ECO:0000313" key="8">
    <source>
        <dbReference type="Proteomes" id="UP000192611"/>
    </source>
</evidence>
<dbReference type="InterPro" id="IPR035926">
    <property type="entry name" value="NusB-like_sf"/>
</dbReference>
<evidence type="ECO:0000256" key="3">
    <source>
        <dbReference type="ARBA" id="ARBA00022691"/>
    </source>
</evidence>
<sequence length="448" mass="51153">MKNLDPRVEAFKILNKVEKGGYATRLISEYLKYLDDRDGGLLYDLVYGVLRNRIYIDKILEKYSDILLENMDIKVKNALRLGIYQYVIRETPDYASVDTSVNLVREKSKRSFVNAVLRSITRSSSGGLNPIPDKDVDYAEYLRIRYSQEKIFIKNMLEFFGKKTTERVCNYFNRPAHLFLRVNRKVISSEQLMKILMKYNYNIQAVKNFEDFLHSWGGSFGIFDTIEFKNGYFSAQDVSQGVGAIIMSKYAGSIIGDICSGVGGKASYISELIGRDKTIISIDRSPAKIKVLSKNLKRLGHKNIFPVCAYINDFNRQVFNTAILDVPCSNSGNFGRHPEARYRLSEERLKRMVDYQRELIITSLKSLKSDGILIYNTCSIIPSECHLLLKSLEYDGLIRVIDPMSDSFVKRIIDRANFIVNDYGIYIMPYSFEGVVSSGGFVGIIKSA</sequence>
<evidence type="ECO:0000256" key="5">
    <source>
        <dbReference type="PROSITE-ProRule" id="PRU01023"/>
    </source>
</evidence>
<dbReference type="GO" id="GO:0003723">
    <property type="term" value="F:RNA binding"/>
    <property type="evidence" value="ECO:0007669"/>
    <property type="project" value="UniProtKB-UniRule"/>
</dbReference>
<keyword evidence="3 5" id="KW-0949">S-adenosyl-L-methionine</keyword>
<proteinExistence type="inferred from homology"/>
<keyword evidence="1 5" id="KW-0489">Methyltransferase</keyword>
<dbReference type="PANTHER" id="PTHR22807:SF53">
    <property type="entry name" value="RIBOSOMAL RNA SMALL SUBUNIT METHYLTRANSFERASE B-RELATED"/>
    <property type="match status" value="1"/>
</dbReference>
<feature type="binding site" evidence="5">
    <location>
        <position position="325"/>
    </location>
    <ligand>
        <name>S-adenosyl-L-methionine</name>
        <dbReference type="ChEBI" id="CHEBI:59789"/>
    </ligand>
</feature>
<dbReference type="Pfam" id="PF01029">
    <property type="entry name" value="NusB"/>
    <property type="match status" value="1"/>
</dbReference>
<dbReference type="GO" id="GO:0001510">
    <property type="term" value="P:RNA methylation"/>
    <property type="evidence" value="ECO:0007669"/>
    <property type="project" value="InterPro"/>
</dbReference>
<dbReference type="PROSITE" id="PS51686">
    <property type="entry name" value="SAM_MT_RSMB_NOP"/>
    <property type="match status" value="1"/>
</dbReference>
<evidence type="ECO:0000256" key="2">
    <source>
        <dbReference type="ARBA" id="ARBA00022679"/>
    </source>
</evidence>
<organism evidence="7 8">
    <name type="scientific">Candidatus Coatesbacteria bacterium 4484_99</name>
    <dbReference type="NCBI Taxonomy" id="1970774"/>
    <lineage>
        <taxon>Bacteria</taxon>
        <taxon>Candidatus Coatesiibacteriota</taxon>
    </lineage>
</organism>
<dbReference type="GO" id="GO:0008173">
    <property type="term" value="F:RNA methyltransferase activity"/>
    <property type="evidence" value="ECO:0007669"/>
    <property type="project" value="InterPro"/>
</dbReference>
<feature type="domain" description="SAM-dependent MTase RsmB/NOP-type" evidence="6">
    <location>
        <begin position="168"/>
        <end position="448"/>
    </location>
</feature>
<evidence type="ECO:0000256" key="1">
    <source>
        <dbReference type="ARBA" id="ARBA00022603"/>
    </source>
</evidence>
<keyword evidence="4 5" id="KW-0694">RNA-binding</keyword>
<comment type="similarity">
    <text evidence="5">Belongs to the class I-like SAM-binding methyltransferase superfamily. RsmB/NOP family.</text>
</comment>
<dbReference type="SUPFAM" id="SSF53335">
    <property type="entry name" value="S-adenosyl-L-methionine-dependent methyltransferases"/>
    <property type="match status" value="1"/>
</dbReference>
<dbReference type="Gene3D" id="3.40.50.150">
    <property type="entry name" value="Vaccinia Virus protein VP39"/>
    <property type="match status" value="1"/>
</dbReference>
<evidence type="ECO:0000259" key="6">
    <source>
        <dbReference type="PROSITE" id="PS51686"/>
    </source>
</evidence>
<dbReference type="InterPro" id="IPR001678">
    <property type="entry name" value="MeTrfase_RsmB-F_NOP2_dom"/>
</dbReference>
<keyword evidence="2 5" id="KW-0808">Transferase</keyword>
<dbReference type="InterPro" id="IPR049560">
    <property type="entry name" value="MeTrfase_RsmB-F_NOP2_cat"/>
</dbReference>
<gene>
    <name evidence="7" type="ORF">B6D57_02160</name>
</gene>
<dbReference type="Gene3D" id="3.30.70.1170">
    <property type="entry name" value="Sun protein, domain 3"/>
    <property type="match status" value="1"/>
</dbReference>
<comment type="caution">
    <text evidence="5">Lacks conserved residue(s) required for the propagation of feature annotation.</text>
</comment>
<dbReference type="InterPro" id="IPR023267">
    <property type="entry name" value="RCMT"/>
</dbReference>
<dbReference type="EMBL" id="NATQ01000030">
    <property type="protein sequence ID" value="OQX90751.1"/>
    <property type="molecule type" value="Genomic_DNA"/>
</dbReference>
<feature type="binding site" evidence="5">
    <location>
        <position position="283"/>
    </location>
    <ligand>
        <name>S-adenosyl-L-methionine</name>
        <dbReference type="ChEBI" id="CHEBI:59789"/>
    </ligand>
</feature>
<protein>
    <recommendedName>
        <fullName evidence="6">SAM-dependent MTase RsmB/NOP-type domain-containing protein</fullName>
    </recommendedName>
</protein>
<dbReference type="Pfam" id="PF01189">
    <property type="entry name" value="Methyltr_RsmB-F"/>
    <property type="match status" value="1"/>
</dbReference>
<dbReference type="InterPro" id="IPR006027">
    <property type="entry name" value="NusB_RsmB_TIM44"/>
</dbReference>
<evidence type="ECO:0000313" key="7">
    <source>
        <dbReference type="EMBL" id="OQX90751.1"/>
    </source>
</evidence>
<dbReference type="PANTHER" id="PTHR22807">
    <property type="entry name" value="NOP2 YEAST -RELATED NOL1/NOP2/FMU SUN DOMAIN-CONTAINING"/>
    <property type="match status" value="1"/>
</dbReference>
<dbReference type="Proteomes" id="UP000192611">
    <property type="component" value="Unassembled WGS sequence"/>
</dbReference>
<dbReference type="AlphaFoldDB" id="A0A1W9S1L4"/>
<dbReference type="InterPro" id="IPR029063">
    <property type="entry name" value="SAM-dependent_MTases_sf"/>
</dbReference>
<dbReference type="PRINTS" id="PR02008">
    <property type="entry name" value="RCMTFAMILY"/>
</dbReference>
<dbReference type="SUPFAM" id="SSF48013">
    <property type="entry name" value="NusB-like"/>
    <property type="match status" value="1"/>
</dbReference>
<reference evidence="8" key="1">
    <citation type="submission" date="2017-03" db="EMBL/GenBank/DDBJ databases">
        <title>Novel pathways for hydrocarbon cycling and metabolic interdependencies in hydrothermal sediment communities.</title>
        <authorList>
            <person name="Dombrowski N."/>
            <person name="Seitz K."/>
            <person name="Teske A."/>
            <person name="Baker B."/>
        </authorList>
    </citation>
    <scope>NUCLEOTIDE SEQUENCE [LARGE SCALE GENOMIC DNA]</scope>
</reference>
<comment type="caution">
    <text evidence="7">The sequence shown here is derived from an EMBL/GenBank/DDBJ whole genome shotgun (WGS) entry which is preliminary data.</text>
</comment>
<accession>A0A1W9S1L4</accession>
<dbReference type="Gene3D" id="1.10.940.10">
    <property type="entry name" value="NusB-like"/>
    <property type="match status" value="1"/>
</dbReference>
<feature type="active site" description="Nucleophile" evidence="5">
    <location>
        <position position="378"/>
    </location>
</feature>
<name>A0A1W9S1L4_9BACT</name>
<evidence type="ECO:0000256" key="4">
    <source>
        <dbReference type="ARBA" id="ARBA00022884"/>
    </source>
</evidence>